<feature type="region of interest" description="Disordered" evidence="3">
    <location>
        <begin position="354"/>
        <end position="382"/>
    </location>
</feature>
<dbReference type="PROSITE" id="PS50835">
    <property type="entry name" value="IG_LIKE"/>
    <property type="match status" value="3"/>
</dbReference>
<feature type="domain" description="Ig-like" evidence="5">
    <location>
        <begin position="176"/>
        <end position="258"/>
    </location>
</feature>
<dbReference type="AlphaFoldDB" id="A0A7R9J062"/>
<dbReference type="SUPFAM" id="SSF49265">
    <property type="entry name" value="Fibronectin type III"/>
    <property type="match status" value="1"/>
</dbReference>
<dbReference type="Pfam" id="PF13927">
    <property type="entry name" value="Ig_3"/>
    <property type="match status" value="1"/>
</dbReference>
<feature type="signal peptide" evidence="4">
    <location>
        <begin position="1"/>
        <end position="23"/>
    </location>
</feature>
<accession>A0A7R9J062</accession>
<dbReference type="InterPro" id="IPR050958">
    <property type="entry name" value="Cell_Adh-Cytoskel_Orgn"/>
</dbReference>
<evidence type="ECO:0000256" key="2">
    <source>
        <dbReference type="ARBA" id="ARBA00023319"/>
    </source>
</evidence>
<keyword evidence="4" id="KW-0732">Signal</keyword>
<dbReference type="SMART" id="SM00409">
    <property type="entry name" value="IG"/>
    <property type="match status" value="3"/>
</dbReference>
<evidence type="ECO:0000313" key="7">
    <source>
        <dbReference type="EMBL" id="CAD7570175.1"/>
    </source>
</evidence>
<keyword evidence="1" id="KW-0677">Repeat</keyword>
<dbReference type="PANTHER" id="PTHR45080">
    <property type="entry name" value="CONTACTIN 5"/>
    <property type="match status" value="1"/>
</dbReference>
<organism evidence="7">
    <name type="scientific">Timema californicum</name>
    <name type="common">California timema</name>
    <name type="synonym">Walking stick</name>
    <dbReference type="NCBI Taxonomy" id="61474"/>
    <lineage>
        <taxon>Eukaryota</taxon>
        <taxon>Metazoa</taxon>
        <taxon>Ecdysozoa</taxon>
        <taxon>Arthropoda</taxon>
        <taxon>Hexapoda</taxon>
        <taxon>Insecta</taxon>
        <taxon>Pterygota</taxon>
        <taxon>Neoptera</taxon>
        <taxon>Polyneoptera</taxon>
        <taxon>Phasmatodea</taxon>
        <taxon>Timematodea</taxon>
        <taxon>Timematoidea</taxon>
        <taxon>Timematidae</taxon>
        <taxon>Timema</taxon>
    </lineage>
</organism>
<dbReference type="InterPro" id="IPR003961">
    <property type="entry name" value="FN3_dom"/>
</dbReference>
<dbReference type="GO" id="GO:0008046">
    <property type="term" value="F:axon guidance receptor activity"/>
    <property type="evidence" value="ECO:0007669"/>
    <property type="project" value="TreeGrafter"/>
</dbReference>
<feature type="domain" description="Fibronectin type-III" evidence="6">
    <location>
        <begin position="436"/>
        <end position="538"/>
    </location>
</feature>
<dbReference type="Pfam" id="PF07679">
    <property type="entry name" value="I-set"/>
    <property type="match status" value="1"/>
</dbReference>
<evidence type="ECO:0000256" key="1">
    <source>
        <dbReference type="ARBA" id="ARBA00022737"/>
    </source>
</evidence>
<dbReference type="CDD" id="cd00096">
    <property type="entry name" value="Ig"/>
    <property type="match status" value="1"/>
</dbReference>
<dbReference type="SMART" id="SM00408">
    <property type="entry name" value="IGc2"/>
    <property type="match status" value="3"/>
</dbReference>
<dbReference type="GO" id="GO:0007156">
    <property type="term" value="P:homophilic cell adhesion via plasma membrane adhesion molecules"/>
    <property type="evidence" value="ECO:0007669"/>
    <property type="project" value="TreeGrafter"/>
</dbReference>
<dbReference type="GO" id="GO:0050808">
    <property type="term" value="P:synapse organization"/>
    <property type="evidence" value="ECO:0007669"/>
    <property type="project" value="TreeGrafter"/>
</dbReference>
<keyword evidence="2" id="KW-0393">Immunoglobulin domain</keyword>
<feature type="region of interest" description="Disordered" evidence="3">
    <location>
        <begin position="412"/>
        <end position="431"/>
    </location>
</feature>
<gene>
    <name evidence="7" type="ORF">TCMB3V08_LOCUS2880</name>
</gene>
<name>A0A7R9J062_TIMCA</name>
<dbReference type="GO" id="GO:0043025">
    <property type="term" value="C:neuronal cell body"/>
    <property type="evidence" value="ECO:0007669"/>
    <property type="project" value="TreeGrafter"/>
</dbReference>
<evidence type="ECO:0000259" key="5">
    <source>
        <dbReference type="PROSITE" id="PS50835"/>
    </source>
</evidence>
<reference evidence="7" key="1">
    <citation type="submission" date="2020-11" db="EMBL/GenBank/DDBJ databases">
        <authorList>
            <person name="Tran Van P."/>
        </authorList>
    </citation>
    <scope>NUCLEOTIDE SEQUENCE</scope>
</reference>
<proteinExistence type="predicted"/>
<dbReference type="InterPro" id="IPR003598">
    <property type="entry name" value="Ig_sub2"/>
</dbReference>
<dbReference type="EMBL" id="OE179939">
    <property type="protein sequence ID" value="CAD7570175.1"/>
    <property type="molecule type" value="Genomic_DNA"/>
</dbReference>
<evidence type="ECO:0000256" key="3">
    <source>
        <dbReference type="SAM" id="MobiDB-lite"/>
    </source>
</evidence>
<protein>
    <submittedName>
        <fullName evidence="7">(California timema) hypothetical protein</fullName>
    </submittedName>
</protein>
<dbReference type="PROSITE" id="PS50853">
    <property type="entry name" value="FN3"/>
    <property type="match status" value="1"/>
</dbReference>
<dbReference type="SUPFAM" id="SSF48726">
    <property type="entry name" value="Immunoglobulin"/>
    <property type="match status" value="3"/>
</dbReference>
<dbReference type="InterPro" id="IPR036116">
    <property type="entry name" value="FN3_sf"/>
</dbReference>
<dbReference type="InterPro" id="IPR013098">
    <property type="entry name" value="Ig_I-set"/>
</dbReference>
<dbReference type="InterPro" id="IPR036179">
    <property type="entry name" value="Ig-like_dom_sf"/>
</dbReference>
<dbReference type="InterPro" id="IPR007110">
    <property type="entry name" value="Ig-like_dom"/>
</dbReference>
<dbReference type="CDD" id="cd00063">
    <property type="entry name" value="FN3"/>
    <property type="match status" value="1"/>
</dbReference>
<feature type="region of interest" description="Disordered" evidence="3">
    <location>
        <begin position="549"/>
        <end position="593"/>
    </location>
</feature>
<dbReference type="PANTHER" id="PTHR45080:SF4">
    <property type="entry name" value="GH03113P"/>
    <property type="match status" value="1"/>
</dbReference>
<feature type="domain" description="Ig-like" evidence="5">
    <location>
        <begin position="265"/>
        <end position="353"/>
    </location>
</feature>
<feature type="chain" id="PRO_5031488147" evidence="4">
    <location>
        <begin position="24"/>
        <end position="633"/>
    </location>
</feature>
<feature type="domain" description="Ig-like" evidence="5">
    <location>
        <begin position="26"/>
        <end position="155"/>
    </location>
</feature>
<evidence type="ECO:0000256" key="4">
    <source>
        <dbReference type="SAM" id="SignalP"/>
    </source>
</evidence>
<dbReference type="GO" id="GO:0005886">
    <property type="term" value="C:plasma membrane"/>
    <property type="evidence" value="ECO:0007669"/>
    <property type="project" value="TreeGrafter"/>
</dbReference>
<dbReference type="InterPro" id="IPR013783">
    <property type="entry name" value="Ig-like_fold"/>
</dbReference>
<dbReference type="Gene3D" id="2.60.40.10">
    <property type="entry name" value="Immunoglobulins"/>
    <property type="match status" value="4"/>
</dbReference>
<sequence>MAGLRTTMLGAHLVVLMAGLVVGQQSLFRSVPTTVKTSENDTVLLPCYVDNLGGHKVRWWWWGSKLLMFLTFGCVQVVTRWSQGAVVVGQQVADVPDVWLCAGGHKVRWWWGSKLLVDSSDPDVTLNSRVKIFPNNTLQVSDLRAEDTGEYKCQVIRPKPWGLMEQLHAIEVLYPPSVVPHPGTGLLEVQLGGDVDMGCEAKGVPKPIITWTNRHGDEMQLLDHRPRLRFRADDRQLSGTYTCVAINGVGEPANATIQLRIFYPPEVTVDKTWIHAAPGLRSELVCRVMADPQARVEWVFQDRPVVTSSRVIALSINEKNTLLIRSVRASELGHYTCKASNMMGHSQQVVELSDEKGNQEETQQHLSGKRIEKNKNKNHDVRNHPKRVHLTRSYTRTIRVIMVNHCIDPDSGVRDEHTNAHHHTPNSPGLSVANSAVFKSEYHRVPSNSNYTLVWEVDSYSAIIEYNLMFRRYNPTVNTPWTKLVIPADDYAAGPLHTRSYTLTGLSPATVYEGMVLSRNRFGWSRPSAILRFGTDGSGRTRGSEPAFAWRESGKPFGNPLPQFTRPRFEPRSLCPLQSGSTRLARSEDNELVPHMDTRDENLLPDLLLNRKILDALEIKSGTSESVAKNYDH</sequence>
<dbReference type="GO" id="GO:0030424">
    <property type="term" value="C:axon"/>
    <property type="evidence" value="ECO:0007669"/>
    <property type="project" value="TreeGrafter"/>
</dbReference>
<evidence type="ECO:0000259" key="6">
    <source>
        <dbReference type="PROSITE" id="PS50853"/>
    </source>
</evidence>
<dbReference type="InterPro" id="IPR003599">
    <property type="entry name" value="Ig_sub"/>
</dbReference>